<dbReference type="InterPro" id="IPR037056">
    <property type="entry name" value="RNase_H1_N_sf"/>
</dbReference>
<keyword evidence="4" id="KW-1185">Reference proteome</keyword>
<dbReference type="Pfam" id="PF01693">
    <property type="entry name" value="Cauli_VI"/>
    <property type="match status" value="1"/>
</dbReference>
<feature type="region of interest" description="Disordered" evidence="1">
    <location>
        <begin position="1"/>
        <end position="23"/>
    </location>
</feature>
<protein>
    <recommendedName>
        <fullName evidence="2">Ribonuclease H1 N-terminal domain-containing protein</fullName>
    </recommendedName>
</protein>
<proteinExistence type="predicted"/>
<dbReference type="SUPFAM" id="SSF55658">
    <property type="entry name" value="L9 N-domain-like"/>
    <property type="match status" value="1"/>
</dbReference>
<feature type="region of interest" description="Disordered" evidence="1">
    <location>
        <begin position="124"/>
        <end position="179"/>
    </location>
</feature>
<sequence>MSTLSSVNHDDSSLPSTTISASSSDNLWSDLEDLDDLMAQLPSHPCCSPRVYDSQSSGQGFRPKKWYLVLTGPGAGCYTTWADVSGRVIGVKGARHESYTSYNTALHAWRQNCLSKHQHPEDYVDGSLYTPSHPTVPPRAITPPPDTPVLTHARSAPSSPSTRPASTPAAVRTPGSPSRHRVARAFFSADSPSRQDAVPAPTRRWAVIANGVTGVFDAADGQLIP</sequence>
<dbReference type="InterPro" id="IPR011320">
    <property type="entry name" value="RNase_H1_N"/>
</dbReference>
<feature type="compositionally biased region" description="Low complexity" evidence="1">
    <location>
        <begin position="153"/>
        <end position="170"/>
    </location>
</feature>
<gene>
    <name evidence="3" type="ORF">VKT23_020000</name>
</gene>
<evidence type="ECO:0000256" key="1">
    <source>
        <dbReference type="SAM" id="MobiDB-lite"/>
    </source>
</evidence>
<accession>A0ABR1IP05</accession>
<name>A0ABR1IP05_9AGAR</name>
<feature type="compositionally biased region" description="Low complexity" evidence="1">
    <location>
        <begin position="13"/>
        <end position="23"/>
    </location>
</feature>
<dbReference type="Proteomes" id="UP001498398">
    <property type="component" value="Unassembled WGS sequence"/>
</dbReference>
<feature type="compositionally biased region" description="Pro residues" evidence="1">
    <location>
        <begin position="134"/>
        <end position="147"/>
    </location>
</feature>
<dbReference type="Gene3D" id="3.40.970.10">
    <property type="entry name" value="Ribonuclease H1, N-terminal domain"/>
    <property type="match status" value="1"/>
</dbReference>
<evidence type="ECO:0000259" key="2">
    <source>
        <dbReference type="Pfam" id="PF01693"/>
    </source>
</evidence>
<reference evidence="3 4" key="1">
    <citation type="submission" date="2024-01" db="EMBL/GenBank/DDBJ databases">
        <title>A draft genome for the cacao thread blight pathogen Marasmiellus scandens.</title>
        <authorList>
            <person name="Baruah I.K."/>
            <person name="Leung J."/>
            <person name="Bukari Y."/>
            <person name="Amoako-Attah I."/>
            <person name="Meinhardt L.W."/>
            <person name="Bailey B.A."/>
            <person name="Cohen S.P."/>
        </authorList>
    </citation>
    <scope>NUCLEOTIDE SEQUENCE [LARGE SCALE GENOMIC DNA]</scope>
    <source>
        <strain evidence="3 4">GH-19</strain>
    </source>
</reference>
<organism evidence="3 4">
    <name type="scientific">Marasmiellus scandens</name>
    <dbReference type="NCBI Taxonomy" id="2682957"/>
    <lineage>
        <taxon>Eukaryota</taxon>
        <taxon>Fungi</taxon>
        <taxon>Dikarya</taxon>
        <taxon>Basidiomycota</taxon>
        <taxon>Agaricomycotina</taxon>
        <taxon>Agaricomycetes</taxon>
        <taxon>Agaricomycetidae</taxon>
        <taxon>Agaricales</taxon>
        <taxon>Marasmiineae</taxon>
        <taxon>Omphalotaceae</taxon>
        <taxon>Marasmiellus</taxon>
    </lineage>
</organism>
<evidence type="ECO:0000313" key="4">
    <source>
        <dbReference type="Proteomes" id="UP001498398"/>
    </source>
</evidence>
<dbReference type="InterPro" id="IPR009027">
    <property type="entry name" value="Ribosomal_bL9/RNase_H1_N"/>
</dbReference>
<dbReference type="EMBL" id="JBANRG010000116">
    <property type="protein sequence ID" value="KAK7434813.1"/>
    <property type="molecule type" value="Genomic_DNA"/>
</dbReference>
<evidence type="ECO:0000313" key="3">
    <source>
        <dbReference type="EMBL" id="KAK7434813.1"/>
    </source>
</evidence>
<comment type="caution">
    <text evidence="3">The sequence shown here is derived from an EMBL/GenBank/DDBJ whole genome shotgun (WGS) entry which is preliminary data.</text>
</comment>
<feature type="domain" description="Ribonuclease H1 N-terminal" evidence="2">
    <location>
        <begin position="65"/>
        <end position="106"/>
    </location>
</feature>